<evidence type="ECO:0000313" key="8">
    <source>
        <dbReference type="Proteomes" id="UP000011603"/>
    </source>
</evidence>
<protein>
    <submittedName>
        <fullName evidence="6">M24 family metallopeptidase</fullName>
    </submittedName>
    <submittedName>
        <fullName evidence="3">Xaa-Pro aminopeptidase</fullName>
        <ecNumber evidence="3">3.4.11.9</ecNumber>
    </submittedName>
</protein>
<organism evidence="3 7">
    <name type="scientific">Haloferax mediterranei (strain ATCC 33500 / DSM 1411 / JCM 8866 / NBRC 14739 / NCIMB 2177 / R-4)</name>
    <name type="common">Halobacterium mediterranei</name>
    <dbReference type="NCBI Taxonomy" id="523841"/>
    <lineage>
        <taxon>Archaea</taxon>
        <taxon>Methanobacteriati</taxon>
        <taxon>Methanobacteriota</taxon>
        <taxon>Stenosarchaea group</taxon>
        <taxon>Halobacteria</taxon>
        <taxon>Halobacteriales</taxon>
        <taxon>Haloferacaceae</taxon>
        <taxon>Haloferax</taxon>
    </lineage>
</organism>
<dbReference type="InterPro" id="IPR000994">
    <property type="entry name" value="Pept_M24"/>
</dbReference>
<evidence type="ECO:0000313" key="4">
    <source>
        <dbReference type="EMBL" id="AHZ22475.1"/>
    </source>
</evidence>
<feature type="domain" description="Peptidase M24" evidence="2">
    <location>
        <begin position="250"/>
        <end position="386"/>
    </location>
</feature>
<evidence type="ECO:0000256" key="1">
    <source>
        <dbReference type="SAM" id="MobiDB-lite"/>
    </source>
</evidence>
<proteinExistence type="predicted"/>
<dbReference type="PANTHER" id="PTHR46112:SF2">
    <property type="entry name" value="XAA-PRO AMINOPEPTIDASE P-RELATED"/>
    <property type="match status" value="1"/>
</dbReference>
<feature type="region of interest" description="Disordered" evidence="1">
    <location>
        <begin position="208"/>
        <end position="248"/>
    </location>
</feature>
<dbReference type="Proteomes" id="UP000011603">
    <property type="component" value="Unassembled WGS sequence"/>
</dbReference>
<dbReference type="InterPro" id="IPR050659">
    <property type="entry name" value="Peptidase_M24B"/>
</dbReference>
<dbReference type="EMBL" id="CP039139">
    <property type="protein sequence ID" value="QCQ74650.1"/>
    <property type="molecule type" value="Genomic_DNA"/>
</dbReference>
<dbReference type="KEGG" id="hme:HFX_0381"/>
<dbReference type="Proteomes" id="UP000006469">
    <property type="component" value="Chromosome"/>
</dbReference>
<evidence type="ECO:0000313" key="5">
    <source>
        <dbReference type="EMBL" id="EMA02610.1"/>
    </source>
</evidence>
<reference evidence="6 10" key="6">
    <citation type="submission" date="2019-04" db="EMBL/GenBank/DDBJ databases">
        <title>Methylomes of two halophilic Archaea, Haloarcula marismortui and Haloferax mediterranei.</title>
        <authorList>
            <person name="DasSarma S."/>
            <person name="DasSarma P."/>
            <person name="DasSarma S."/>
            <person name="Fomenkov A."/>
            <person name="Vincze T."/>
            <person name="Anton B.P."/>
            <person name="Roberts R.J."/>
        </authorList>
    </citation>
    <scope>NUCLEOTIDE SEQUENCE [LARGE SCALE GENOMIC DNA]</scope>
    <source>
        <strain evidence="6">ATCC 33500</strain>
        <strain evidence="10">ATCC 33500 / DSM 1411 / JCM 8866 / NBRC 14739 / NCIMB 2177 / R-4</strain>
    </source>
</reference>
<dbReference type="Proteomes" id="UP000299011">
    <property type="component" value="Chromosome"/>
</dbReference>
<keyword evidence="8" id="KW-1185">Reference proteome</keyword>
<dbReference type="EMBL" id="AOLO01000007">
    <property type="protein sequence ID" value="EMA02610.1"/>
    <property type="molecule type" value="Genomic_DNA"/>
</dbReference>
<keyword evidence="3" id="KW-0645">Protease</keyword>
<dbReference type="Gene3D" id="3.90.230.10">
    <property type="entry name" value="Creatinase/methionine aminopeptidase superfamily"/>
    <property type="match status" value="1"/>
</dbReference>
<reference evidence="4 9" key="4">
    <citation type="submission" date="2014-04" db="EMBL/GenBank/DDBJ databases">
        <title>Transcriptional profiles of Haloferax mediterranei on the basis of nitrogen availability.</title>
        <authorList>
            <person name="Bautista V."/>
        </authorList>
    </citation>
    <scope>NUCLEOTIDE SEQUENCE [LARGE SCALE GENOMIC DNA]</scope>
    <source>
        <strain evidence="4">ATCC 33500</strain>
        <strain evidence="9">ATCC 33500 / DSM 1411 / JCM 8866 / NBRC 14739 / NCIMB 2177 / R-4</strain>
    </source>
</reference>
<evidence type="ECO:0000313" key="10">
    <source>
        <dbReference type="Proteomes" id="UP000299011"/>
    </source>
</evidence>
<dbReference type="RefSeq" id="WP_004058086.1">
    <property type="nucleotide sequence ID" value="NC_017941.2"/>
</dbReference>
<dbReference type="HOGENOM" id="CLU_017266_0_0_2"/>
<keyword evidence="3" id="KW-0031">Aminopeptidase</keyword>
<feature type="compositionally biased region" description="Acidic residues" evidence="1">
    <location>
        <begin position="224"/>
        <end position="238"/>
    </location>
</feature>
<dbReference type="EC" id="3.4.11.9" evidence="3"/>
<evidence type="ECO:0000259" key="2">
    <source>
        <dbReference type="Pfam" id="PF00557"/>
    </source>
</evidence>
<keyword evidence="3" id="KW-0378">Hydrolase</keyword>
<accession>I3R1K7</accession>
<reference evidence="3" key="1">
    <citation type="journal article" date="2012" name="Appl. Environ. Microbiol.">
        <title>Identification of the haloarchaeal phasin (PhaP) that functions in polyhydroxyalkanoate accumulation and granule formation in Haloferax mediterranei.</title>
        <authorList>
            <person name="Cai S."/>
            <person name="Cai L."/>
            <person name="Liu H."/>
            <person name="Liu X."/>
            <person name="Han J."/>
            <person name="Zhou J."/>
            <person name="Xiang H."/>
        </authorList>
    </citation>
    <scope>NUCLEOTIDE SEQUENCE</scope>
    <source>
        <strain evidence="3">CGMCC 1.2087</strain>
    </source>
</reference>
<dbReference type="OrthoDB" id="200535at2157"/>
<name>I3R1K7_HALMT</name>
<reference evidence="3 7" key="2">
    <citation type="journal article" date="2012" name="J. Bacteriol.">
        <title>Complete genome sequence of the metabolically versatile halophilic archaeon Haloferax mediterranei, a poly(3-hydroxybutyrate-co-3-hydroxyvalerate) producer.</title>
        <authorList>
            <person name="Han J."/>
            <person name="Zhang F."/>
            <person name="Hou J."/>
            <person name="Liu X."/>
            <person name="Li M."/>
            <person name="Liu H."/>
            <person name="Cai L."/>
            <person name="Zhang B."/>
            <person name="Chen Y."/>
            <person name="Zhou J."/>
            <person name="Hu S."/>
            <person name="Xiang H."/>
        </authorList>
    </citation>
    <scope>NUCLEOTIDE SEQUENCE [LARGE SCALE GENOMIC DNA]</scope>
    <source>
        <strain evidence="7">ATCC 33500 / DSM 1411 / JCM 8866 / NBRC 14739 / NCIMB 2177 / R-4</strain>
        <strain evidence="3">CGMCC 1.2087</strain>
    </source>
</reference>
<dbReference type="GO" id="GO:0004177">
    <property type="term" value="F:aminopeptidase activity"/>
    <property type="evidence" value="ECO:0007669"/>
    <property type="project" value="UniProtKB-KW"/>
</dbReference>
<gene>
    <name evidence="3" type="primary">pepQ</name>
    <name evidence="3" type="ordered locus">HFX_0381</name>
    <name evidence="4" type="ORF">BM92_07355</name>
    <name evidence="5" type="ORF">C439_08505</name>
    <name evidence="6" type="ORF">E6P09_04980</name>
</gene>
<dbReference type="GeneID" id="40155747"/>
<dbReference type="EMBL" id="CP007551">
    <property type="protein sequence ID" value="AHZ22475.1"/>
    <property type="molecule type" value="Genomic_DNA"/>
</dbReference>
<dbReference type="PaxDb" id="523841-HFX_0381"/>
<dbReference type="AlphaFoldDB" id="I3R1K7"/>
<dbReference type="PANTHER" id="PTHR46112">
    <property type="entry name" value="AMINOPEPTIDASE"/>
    <property type="match status" value="1"/>
</dbReference>
<evidence type="ECO:0000313" key="9">
    <source>
        <dbReference type="Proteomes" id="UP000027075"/>
    </source>
</evidence>
<reference evidence="3" key="5">
    <citation type="submission" date="2014-05" db="EMBL/GenBank/DDBJ databases">
        <authorList>
            <person name="Wang L."/>
            <person name="Yang H."/>
            <person name="Xiang H."/>
        </authorList>
    </citation>
    <scope>NUCLEOTIDE SEQUENCE</scope>
    <source>
        <strain evidence="3">CGMCC 1.2087</strain>
    </source>
</reference>
<dbReference type="PATRIC" id="fig|523841.21.peg.1723"/>
<dbReference type="eggNOG" id="arCOG01003">
    <property type="taxonomic scope" value="Archaea"/>
</dbReference>
<dbReference type="Pfam" id="PF00557">
    <property type="entry name" value="Peptidase_M24"/>
    <property type="match status" value="1"/>
</dbReference>
<evidence type="ECO:0000313" key="6">
    <source>
        <dbReference type="EMBL" id="QCQ74650.1"/>
    </source>
</evidence>
<evidence type="ECO:0000313" key="3">
    <source>
        <dbReference type="EMBL" id="AFK18117.1"/>
    </source>
</evidence>
<dbReference type="Proteomes" id="UP000027075">
    <property type="component" value="Chromosome"/>
</dbReference>
<reference evidence="5 8" key="3">
    <citation type="journal article" date="2014" name="PLoS Genet.">
        <title>Phylogenetically driven sequencing of extremely halophilic archaea reveals strategies for static and dynamic osmo-response.</title>
        <authorList>
            <person name="Becker E.A."/>
            <person name="Seitzer P.M."/>
            <person name="Tritt A."/>
            <person name="Larsen D."/>
            <person name="Krusor M."/>
            <person name="Yao A.I."/>
            <person name="Wu D."/>
            <person name="Madern D."/>
            <person name="Eisen J.A."/>
            <person name="Darling A.E."/>
            <person name="Facciotti M.T."/>
        </authorList>
    </citation>
    <scope>NUCLEOTIDE SEQUENCE [LARGE SCALE GENOMIC DNA]</scope>
    <source>
        <strain evidence="5">ATCC 33500</strain>
        <strain evidence="8">ATCC 33500 / DSM 1411 / JCM 8866 / NBRC 14739 / NCIMB 2177 / R-4</strain>
    </source>
</reference>
<dbReference type="STRING" id="523841.HFX_0381"/>
<sequence>MPSDSRGGAAIDAAISERDAVGFVAVCRGDGPTGRYLTGRRLDTDFVFVRIPGETHLRVPSTVDRPELDDAVSVRVDDRPAGKAAAAVLGEHAAEGTVLASQTIPYDAALHLESAGYDLASTTVLRDARAVKDEDEREAIESTQRAAKRGIGRAAEILAKSIVSAESDETGSDDVLVWDGAPLSTERLRRQVNAILAIEGVDAAGATTVRAGNRGGSDGRGESTDGDDGDSDDGDSDERDGRAGRGSAVELVADEPIVVSVAPRGSAGYRGALARTFVVDPDGGWERRAHVACDAARDVTLVEADPGASAGFLGSEIRAETAAFGFSMDEEVTRDVGGGIGLSAREDPPLDGDRELAAGNVLRVRAAVTHSEHGHVELTDVLVVEEDGPRMLVDAPTGLDPSRW</sequence>
<dbReference type="InterPro" id="IPR036005">
    <property type="entry name" value="Creatinase/aminopeptidase-like"/>
</dbReference>
<evidence type="ECO:0000313" key="7">
    <source>
        <dbReference type="Proteomes" id="UP000006469"/>
    </source>
</evidence>
<dbReference type="SUPFAM" id="SSF55920">
    <property type="entry name" value="Creatinase/aminopeptidase"/>
    <property type="match status" value="1"/>
</dbReference>
<dbReference type="EMBL" id="CP001868">
    <property type="protein sequence ID" value="AFK18117.1"/>
    <property type="molecule type" value="Genomic_DNA"/>
</dbReference>